<sequence length="22" mass="2220">MINGKVCGGKTEPIEGTQAKGT</sequence>
<name>A0A383B452_9ZZZZ</name>
<accession>A0A383B452</accession>
<proteinExistence type="predicted"/>
<reference evidence="2" key="1">
    <citation type="submission" date="2018-05" db="EMBL/GenBank/DDBJ databases">
        <authorList>
            <person name="Lanie J.A."/>
            <person name="Ng W.-L."/>
            <person name="Kazmierczak K.M."/>
            <person name="Andrzejewski T.M."/>
            <person name="Davidsen T.M."/>
            <person name="Wayne K.J."/>
            <person name="Tettelin H."/>
            <person name="Glass J.I."/>
            <person name="Rusch D."/>
            <person name="Podicherti R."/>
            <person name="Tsui H.-C.T."/>
            <person name="Winkler M.E."/>
        </authorList>
    </citation>
    <scope>NUCLEOTIDE SEQUENCE</scope>
</reference>
<evidence type="ECO:0000313" key="2">
    <source>
        <dbReference type="EMBL" id="SVE14519.1"/>
    </source>
</evidence>
<dbReference type="EMBL" id="UINC01197173">
    <property type="protein sequence ID" value="SVE14519.1"/>
    <property type="molecule type" value="Genomic_DNA"/>
</dbReference>
<gene>
    <name evidence="2" type="ORF">METZ01_LOCUS467373</name>
</gene>
<evidence type="ECO:0000256" key="1">
    <source>
        <dbReference type="SAM" id="MobiDB-lite"/>
    </source>
</evidence>
<protein>
    <submittedName>
        <fullName evidence="2">Uncharacterized protein</fullName>
    </submittedName>
</protein>
<organism evidence="2">
    <name type="scientific">marine metagenome</name>
    <dbReference type="NCBI Taxonomy" id="408172"/>
    <lineage>
        <taxon>unclassified sequences</taxon>
        <taxon>metagenomes</taxon>
        <taxon>ecological metagenomes</taxon>
    </lineage>
</organism>
<feature type="region of interest" description="Disordered" evidence="1">
    <location>
        <begin position="1"/>
        <end position="22"/>
    </location>
</feature>
<dbReference type="AlphaFoldDB" id="A0A383B452"/>